<dbReference type="SMART" id="SM00934">
    <property type="entry name" value="OMPdecase"/>
    <property type="match status" value="1"/>
</dbReference>
<reference evidence="12 13" key="1">
    <citation type="submission" date="2019-09" db="EMBL/GenBank/DDBJ databases">
        <title>Arenimonas chukotkensis sp. nov., a bacterium isolated from Chukotka hot spring, Arctic region, Russia.</title>
        <authorList>
            <person name="Zayulina K.S."/>
            <person name="Prokofeva M.I."/>
            <person name="Elcheninov A.G."/>
            <person name="Novikov A."/>
            <person name="Kochetkova T.V."/>
            <person name="Kublanov I.V."/>
        </authorList>
    </citation>
    <scope>NUCLEOTIDE SEQUENCE [LARGE SCALE GENOMIC DNA]</scope>
    <source>
        <strain evidence="12 13">3729k</strain>
    </source>
</reference>
<feature type="binding site" evidence="7 9">
    <location>
        <position position="122"/>
    </location>
    <ligand>
        <name>substrate</name>
    </ligand>
</feature>
<feature type="active site" description="Proton donor" evidence="7">
    <location>
        <position position="70"/>
    </location>
</feature>
<dbReference type="GO" id="GO:0005829">
    <property type="term" value="C:cytosol"/>
    <property type="evidence" value="ECO:0007669"/>
    <property type="project" value="TreeGrafter"/>
</dbReference>
<feature type="binding site" evidence="7 9">
    <location>
        <position position="40"/>
    </location>
    <ligand>
        <name>substrate</name>
    </ligand>
</feature>
<evidence type="ECO:0000256" key="1">
    <source>
        <dbReference type="ARBA" id="ARBA00002356"/>
    </source>
</evidence>
<feature type="binding site" evidence="7 9">
    <location>
        <position position="192"/>
    </location>
    <ligand>
        <name>substrate</name>
    </ligand>
</feature>
<feature type="binding site" evidence="7 9">
    <location>
        <position position="18"/>
    </location>
    <ligand>
        <name>substrate</name>
    </ligand>
</feature>
<evidence type="ECO:0000256" key="3">
    <source>
        <dbReference type="ARBA" id="ARBA00022793"/>
    </source>
</evidence>
<dbReference type="GO" id="GO:0004590">
    <property type="term" value="F:orotidine-5'-phosphate decarboxylase activity"/>
    <property type="evidence" value="ECO:0007669"/>
    <property type="project" value="UniProtKB-UniRule"/>
</dbReference>
<evidence type="ECO:0000256" key="6">
    <source>
        <dbReference type="ARBA" id="ARBA00049157"/>
    </source>
</evidence>
<name>A0A5B2Z5Z6_9GAMM</name>
<dbReference type="Proteomes" id="UP000322165">
    <property type="component" value="Unassembled WGS sequence"/>
</dbReference>
<dbReference type="Gene3D" id="3.20.20.70">
    <property type="entry name" value="Aldolase class I"/>
    <property type="match status" value="1"/>
</dbReference>
<dbReference type="InterPro" id="IPR011060">
    <property type="entry name" value="RibuloseP-bd_barrel"/>
</dbReference>
<feature type="active site" description="For OMPdecase activity" evidence="8">
    <location>
        <position position="73"/>
    </location>
</feature>
<feature type="domain" description="Orotidine 5'-phosphate decarboxylase" evidence="11">
    <location>
        <begin position="12"/>
        <end position="228"/>
    </location>
</feature>
<evidence type="ECO:0000256" key="2">
    <source>
        <dbReference type="ARBA" id="ARBA00004861"/>
    </source>
</evidence>
<dbReference type="PANTHER" id="PTHR32119:SF2">
    <property type="entry name" value="OROTIDINE 5'-PHOSPHATE DECARBOXYLASE"/>
    <property type="match status" value="1"/>
</dbReference>
<evidence type="ECO:0000256" key="9">
    <source>
        <dbReference type="PIRSR" id="PIRSR614732-2"/>
    </source>
</evidence>
<dbReference type="PROSITE" id="PS00156">
    <property type="entry name" value="OMPDECASE"/>
    <property type="match status" value="1"/>
</dbReference>
<reference evidence="12 13" key="2">
    <citation type="submission" date="2019-09" db="EMBL/GenBank/DDBJ databases">
        <authorList>
            <person name="Mazur A."/>
        </authorList>
    </citation>
    <scope>NUCLEOTIDE SEQUENCE [LARGE SCALE GENOMIC DNA]</scope>
    <source>
        <strain evidence="12 13">3729k</strain>
    </source>
</reference>
<dbReference type="Pfam" id="PF00215">
    <property type="entry name" value="OMPdecase"/>
    <property type="match status" value="1"/>
</dbReference>
<dbReference type="PANTHER" id="PTHR32119">
    <property type="entry name" value="OROTIDINE 5'-PHOSPHATE DECARBOXYLASE"/>
    <property type="match status" value="1"/>
</dbReference>
<evidence type="ECO:0000256" key="10">
    <source>
        <dbReference type="RuleBase" id="RU000512"/>
    </source>
</evidence>
<keyword evidence="13" id="KW-1185">Reference proteome</keyword>
<comment type="pathway">
    <text evidence="2 7 10">Pyrimidine metabolism; UMP biosynthesis via de novo pathway; UMP from orotate: step 2/2.</text>
</comment>
<feature type="binding site" evidence="7 9">
    <location>
        <position position="212"/>
    </location>
    <ligand>
        <name>substrate</name>
    </ligand>
</feature>
<organism evidence="12 13">
    <name type="scientific">Arenimonas fontis</name>
    <dbReference type="NCBI Taxonomy" id="2608255"/>
    <lineage>
        <taxon>Bacteria</taxon>
        <taxon>Pseudomonadati</taxon>
        <taxon>Pseudomonadota</taxon>
        <taxon>Gammaproteobacteria</taxon>
        <taxon>Lysobacterales</taxon>
        <taxon>Lysobacteraceae</taxon>
        <taxon>Arenimonas</taxon>
    </lineage>
</organism>
<dbReference type="RefSeq" id="WP_149861120.1">
    <property type="nucleotide sequence ID" value="NZ_VUOD01000008.1"/>
</dbReference>
<dbReference type="InterPro" id="IPR001754">
    <property type="entry name" value="OMPdeCOase_dom"/>
</dbReference>
<feature type="binding site" evidence="7 9">
    <location>
        <position position="183"/>
    </location>
    <ligand>
        <name>substrate</name>
    </ligand>
</feature>
<dbReference type="SUPFAM" id="SSF51366">
    <property type="entry name" value="Ribulose-phoshate binding barrel"/>
    <property type="match status" value="1"/>
</dbReference>
<dbReference type="InterPro" id="IPR018089">
    <property type="entry name" value="OMPdecase_AS"/>
</dbReference>
<dbReference type="NCBIfam" id="NF001273">
    <property type="entry name" value="PRK00230.1"/>
    <property type="match status" value="1"/>
</dbReference>
<evidence type="ECO:0000256" key="8">
    <source>
        <dbReference type="PIRSR" id="PIRSR614732-1"/>
    </source>
</evidence>
<dbReference type="InterPro" id="IPR014732">
    <property type="entry name" value="OMPdecase"/>
</dbReference>
<evidence type="ECO:0000313" key="13">
    <source>
        <dbReference type="Proteomes" id="UP000322165"/>
    </source>
</evidence>
<keyword evidence="5 7" id="KW-0456">Lyase</keyword>
<dbReference type="GO" id="GO:0006207">
    <property type="term" value="P:'de novo' pyrimidine nucleobase biosynthetic process"/>
    <property type="evidence" value="ECO:0007669"/>
    <property type="project" value="InterPro"/>
</dbReference>
<evidence type="ECO:0000256" key="5">
    <source>
        <dbReference type="ARBA" id="ARBA00023239"/>
    </source>
</evidence>
<sequence>MSAATPPAPRDRLIFALDVPTAAEALTWADRLGAAVEFYKIGMELLTSGDYFRVLEALASRGKQVFVDLKFHDVPATVGATLRGLRRHPVSFCTIHGQHDAMMRAASQEKGDIRLLAVTVLTSMDREDLRRLGIDREPSEVVVERALAAREAGCDGVIASGREAAALRRACGPDFLIVCPGIRPAGPAGDDQKRVMDVPGAFAAGASHIVVGRPIRQAADPLAAAEAIQAQIAEHFGKSMA</sequence>
<proteinExistence type="inferred from homology"/>
<gene>
    <name evidence="7 12" type="primary">pyrF</name>
    <name evidence="12" type="ORF">F0415_10205</name>
</gene>
<dbReference type="UniPathway" id="UPA00070">
    <property type="reaction ID" value="UER00120"/>
</dbReference>
<comment type="function">
    <text evidence="1 7">Catalyzes the decarboxylation of orotidine 5'-monophosphate (OMP) to uridine 5'-monophosphate (UMP).</text>
</comment>
<dbReference type="AlphaFoldDB" id="A0A5B2Z5Z6"/>
<feature type="binding site" evidence="7 9">
    <location>
        <position position="213"/>
    </location>
    <ligand>
        <name>substrate</name>
    </ligand>
</feature>
<feature type="binding site" evidence="7">
    <location>
        <begin position="68"/>
        <end position="77"/>
    </location>
    <ligand>
        <name>substrate</name>
    </ligand>
</feature>
<dbReference type="EC" id="4.1.1.23" evidence="7"/>
<dbReference type="HAMAP" id="MF_01200_B">
    <property type="entry name" value="OMPdecase_type1_B"/>
    <property type="match status" value="1"/>
</dbReference>
<keyword evidence="3 7" id="KW-0210">Decarboxylase</keyword>
<dbReference type="InterPro" id="IPR047596">
    <property type="entry name" value="OMPdecase_bac"/>
</dbReference>
<evidence type="ECO:0000256" key="7">
    <source>
        <dbReference type="HAMAP-Rule" id="MF_01200"/>
    </source>
</evidence>
<dbReference type="GO" id="GO:0044205">
    <property type="term" value="P:'de novo' UMP biosynthetic process"/>
    <property type="evidence" value="ECO:0007669"/>
    <property type="project" value="UniProtKB-UniRule"/>
</dbReference>
<accession>A0A5B2Z5Z6</accession>
<comment type="catalytic activity">
    <reaction evidence="6 7 10">
        <text>orotidine 5'-phosphate + H(+) = UMP + CO2</text>
        <dbReference type="Rhea" id="RHEA:11596"/>
        <dbReference type="ChEBI" id="CHEBI:15378"/>
        <dbReference type="ChEBI" id="CHEBI:16526"/>
        <dbReference type="ChEBI" id="CHEBI:57538"/>
        <dbReference type="ChEBI" id="CHEBI:57865"/>
        <dbReference type="EC" id="4.1.1.23"/>
    </reaction>
</comment>
<dbReference type="InterPro" id="IPR013785">
    <property type="entry name" value="Aldolase_TIM"/>
</dbReference>
<evidence type="ECO:0000259" key="11">
    <source>
        <dbReference type="SMART" id="SM00934"/>
    </source>
</evidence>
<dbReference type="NCBIfam" id="TIGR01740">
    <property type="entry name" value="pyrF"/>
    <property type="match status" value="1"/>
</dbReference>
<protein>
    <recommendedName>
        <fullName evidence="7">Orotidine 5'-phosphate decarboxylase</fullName>
        <ecNumber evidence="7">4.1.1.23</ecNumber>
    </recommendedName>
    <alternativeName>
        <fullName evidence="7">OMP decarboxylase</fullName>
        <shortName evidence="7">OMPDCase</shortName>
        <shortName evidence="7">OMPdecase</shortName>
    </alternativeName>
</protein>
<feature type="active site" description="For OMPdecase activity" evidence="8">
    <location>
        <position position="70"/>
    </location>
</feature>
<keyword evidence="4 7" id="KW-0665">Pyrimidine biosynthesis</keyword>
<feature type="active site" description="For OMPdecase activity" evidence="8">
    <location>
        <position position="68"/>
    </location>
</feature>
<dbReference type="EMBL" id="VUOD01000008">
    <property type="protein sequence ID" value="KAA2284258.1"/>
    <property type="molecule type" value="Genomic_DNA"/>
</dbReference>
<comment type="similarity">
    <text evidence="7">Belongs to the OMP decarboxylase family. Type 1 subfamily.</text>
</comment>
<comment type="subunit">
    <text evidence="7">Homodimer.</text>
</comment>
<evidence type="ECO:0000256" key="4">
    <source>
        <dbReference type="ARBA" id="ARBA00022975"/>
    </source>
</evidence>
<comment type="caution">
    <text evidence="12">The sequence shown here is derived from an EMBL/GenBank/DDBJ whole genome shotgun (WGS) entry which is preliminary data.</text>
</comment>
<evidence type="ECO:0000313" key="12">
    <source>
        <dbReference type="EMBL" id="KAA2284258.1"/>
    </source>
</evidence>
<dbReference type="CDD" id="cd04725">
    <property type="entry name" value="OMP_decarboxylase_like"/>
    <property type="match status" value="1"/>
</dbReference>